<gene>
    <name evidence="2" type="primary">lpp</name>
    <name evidence="1" type="ORF">CV728_03210</name>
    <name evidence="2" type="ORF">NCTC13094_00134</name>
</gene>
<reference evidence="2 3" key="1">
    <citation type="submission" date="2018-06" db="EMBL/GenBank/DDBJ databases">
        <authorList>
            <consortium name="Pathogen Informatics"/>
            <person name="Doyle S."/>
        </authorList>
    </citation>
    <scope>NUCLEOTIDE SEQUENCE [LARGE SCALE GENOMIC DNA]</scope>
    <source>
        <strain evidence="2 3">NCTC13094</strain>
    </source>
</reference>
<dbReference type="RefSeq" id="WP_108583764.1">
    <property type="nucleotide sequence ID" value="NZ_CP024948.1"/>
</dbReference>
<reference evidence="1 4" key="2">
    <citation type="journal article" date="2019" name="Sci. Rep.">
        <title>Evolutionary mechanism leading to the multi-cagA genotype in Helicobacter pylori.</title>
        <authorList>
            <person name="Su H."/>
            <person name="Tissera K."/>
            <person name="Jang S."/>
            <person name="Choi Y.H."/>
            <person name="Kim A."/>
            <person name="Cho Y.J."/>
            <person name="Li M."/>
            <person name="Gunawardhana N."/>
            <person name="Merrell D.S."/>
            <person name="Ge L."/>
            <person name="Cha J.H."/>
        </authorList>
    </citation>
    <scope>NUCLEOTIDE SEQUENCE [LARGE SCALE GENOMIC DNA]</scope>
    <source>
        <strain evidence="1 4">B140</strain>
    </source>
</reference>
<accession>A0A2T6RHI8</accession>
<evidence type="ECO:0000313" key="4">
    <source>
        <dbReference type="Proteomes" id="UP000320851"/>
    </source>
</evidence>
<organism evidence="2 3">
    <name type="scientific">Helicobacter pylori</name>
    <name type="common">Campylobacter pylori</name>
    <dbReference type="NCBI Taxonomy" id="210"/>
    <lineage>
        <taxon>Bacteria</taxon>
        <taxon>Pseudomonadati</taxon>
        <taxon>Campylobacterota</taxon>
        <taxon>Epsilonproteobacteria</taxon>
        <taxon>Campylobacterales</taxon>
        <taxon>Helicobacteraceae</taxon>
        <taxon>Helicobacter</taxon>
    </lineage>
</organism>
<evidence type="ECO:0000313" key="1">
    <source>
        <dbReference type="EMBL" id="QDY60565.1"/>
    </source>
</evidence>
<evidence type="ECO:0000313" key="3">
    <source>
        <dbReference type="Proteomes" id="UP000254195"/>
    </source>
</evidence>
<dbReference type="EMBL" id="UGJP01000001">
    <property type="protein sequence ID" value="STR19053.1"/>
    <property type="molecule type" value="Genomic_DNA"/>
</dbReference>
<evidence type="ECO:0000313" key="2">
    <source>
        <dbReference type="EMBL" id="STR19053.1"/>
    </source>
</evidence>
<dbReference type="PROSITE" id="PS51257">
    <property type="entry name" value="PROKAR_LIPOPROTEIN"/>
    <property type="match status" value="1"/>
</dbReference>
<protein>
    <submittedName>
        <fullName evidence="2">Urease-enhancing factor</fullName>
    </submittedName>
</protein>
<dbReference type="Proteomes" id="UP000320851">
    <property type="component" value="Chromosome"/>
</dbReference>
<proteinExistence type="predicted"/>
<dbReference type="EMBL" id="CP024948">
    <property type="protein sequence ID" value="QDY60565.1"/>
    <property type="molecule type" value="Genomic_DNA"/>
</dbReference>
<name>A0A2T6RHI8_HELPX</name>
<dbReference type="AlphaFoldDB" id="A0A2T6RHI8"/>
<dbReference type="Proteomes" id="UP000254195">
    <property type="component" value="Unassembled WGS sequence"/>
</dbReference>
<sequence length="62" mass="6753">MKTIRNSMFIGASLLGGCASVGTYFDALRVACAKDAVIEKESHHTPKDFGSFYFSNQTDIGF</sequence>